<keyword evidence="2" id="KW-1185">Reference proteome</keyword>
<comment type="caution">
    <text evidence="1">The sequence shown here is derived from an EMBL/GenBank/DDBJ whole genome shotgun (WGS) entry which is preliminary data.</text>
</comment>
<evidence type="ECO:0000313" key="1">
    <source>
        <dbReference type="EMBL" id="KAI7945197.1"/>
    </source>
</evidence>
<reference evidence="2" key="2">
    <citation type="journal article" date="2018" name="Mol. Plant Microbe Interact.">
        <title>Genome sequence resources for the wheat stripe rust pathogen (Puccinia striiformis f. sp. tritici) and the barley stripe rust pathogen (Puccinia striiformis f. sp. hordei).</title>
        <authorList>
            <person name="Xia C."/>
            <person name="Wang M."/>
            <person name="Yin C."/>
            <person name="Cornejo O.E."/>
            <person name="Hulbert S.H."/>
            <person name="Chen X."/>
        </authorList>
    </citation>
    <scope>NUCLEOTIDE SEQUENCE [LARGE SCALE GENOMIC DNA]</scope>
    <source>
        <strain evidence="2">93-210</strain>
    </source>
</reference>
<reference evidence="1 2" key="3">
    <citation type="journal article" date="2022" name="Microbiol. Spectr.">
        <title>Folding features and dynamics of 3D genome architecture in plant fungal pathogens.</title>
        <authorList>
            <person name="Xia C."/>
        </authorList>
    </citation>
    <scope>NUCLEOTIDE SEQUENCE [LARGE SCALE GENOMIC DNA]</scope>
    <source>
        <strain evidence="1 2">93-210</strain>
    </source>
</reference>
<accession>A0ACC0E6C5</accession>
<sequence length="139" mass="15762">MNTVQLSNKLRRCLSRGAAYHNQLQLPINQCVFDTADKKLKAALESSLGVMSHTTRRILSDKLQSVQSAHEKLLISWQPGSFLAVHCRPSGWFWRSSSTDIHPTISDDADISGELGMFPQKMRHNLRQMYLDAFSISYP</sequence>
<feature type="non-terminal residue" evidence="1">
    <location>
        <position position="139"/>
    </location>
</feature>
<reference evidence="2" key="1">
    <citation type="journal article" date="2018" name="BMC Genomics">
        <title>Genomic insights into host adaptation between the wheat stripe rust pathogen (Puccinia striiformis f. sp. tritici) and the barley stripe rust pathogen (Puccinia striiformis f. sp. hordei).</title>
        <authorList>
            <person name="Xia C."/>
            <person name="Wang M."/>
            <person name="Yin C."/>
            <person name="Cornejo O.E."/>
            <person name="Hulbert S.H."/>
            <person name="Chen X."/>
        </authorList>
    </citation>
    <scope>NUCLEOTIDE SEQUENCE [LARGE SCALE GENOMIC DNA]</scope>
    <source>
        <strain evidence="2">93-210</strain>
    </source>
</reference>
<organism evidence="1 2">
    <name type="scientific">Puccinia striiformis f. sp. tritici</name>
    <dbReference type="NCBI Taxonomy" id="168172"/>
    <lineage>
        <taxon>Eukaryota</taxon>
        <taxon>Fungi</taxon>
        <taxon>Dikarya</taxon>
        <taxon>Basidiomycota</taxon>
        <taxon>Pucciniomycotina</taxon>
        <taxon>Pucciniomycetes</taxon>
        <taxon>Pucciniales</taxon>
        <taxon>Pucciniaceae</taxon>
        <taxon>Puccinia</taxon>
    </lineage>
</organism>
<dbReference type="EMBL" id="CM045874">
    <property type="protein sequence ID" value="KAI7945197.1"/>
    <property type="molecule type" value="Genomic_DNA"/>
</dbReference>
<evidence type="ECO:0000313" key="2">
    <source>
        <dbReference type="Proteomes" id="UP001060170"/>
    </source>
</evidence>
<name>A0ACC0E6C5_9BASI</name>
<dbReference type="Proteomes" id="UP001060170">
    <property type="component" value="Chromosome 10"/>
</dbReference>
<proteinExistence type="predicted"/>
<gene>
    <name evidence="1" type="ORF">MJO28_010892</name>
</gene>
<protein>
    <submittedName>
        <fullName evidence="1">Uncharacterized protein</fullName>
    </submittedName>
</protein>